<dbReference type="GO" id="GO:0051607">
    <property type="term" value="P:defense response to virus"/>
    <property type="evidence" value="ECO:0007669"/>
    <property type="project" value="UniProtKB-KW"/>
</dbReference>
<organism evidence="6 7">
    <name type="scientific">Methanobrevibacter millerae</name>
    <dbReference type="NCBI Taxonomy" id="230361"/>
    <lineage>
        <taxon>Archaea</taxon>
        <taxon>Methanobacteriati</taxon>
        <taxon>Methanobacteriota</taxon>
        <taxon>Methanomada group</taxon>
        <taxon>Methanobacteria</taxon>
        <taxon>Methanobacteriales</taxon>
        <taxon>Methanobacteriaceae</taxon>
        <taxon>Methanobrevibacter</taxon>
    </lineage>
</organism>
<evidence type="ECO:0000313" key="6">
    <source>
        <dbReference type="EMBL" id="ALT68966.1"/>
    </source>
</evidence>
<dbReference type="GO" id="GO:0003723">
    <property type="term" value="F:RNA binding"/>
    <property type="evidence" value="ECO:0007669"/>
    <property type="project" value="UniProtKB-KW"/>
</dbReference>
<accession>A0A0U3DLX6</accession>
<keyword evidence="7" id="KW-1185">Reference proteome</keyword>
<dbReference type="PATRIC" id="fig|230361.4.peg.1223"/>
<reference evidence="6 7" key="1">
    <citation type="submission" date="2015-04" db="EMBL/GenBank/DDBJ databases">
        <title>The complete genome sequence of the rumen methanogen Methanobrevibacter millerae SM9.</title>
        <authorList>
            <person name="Leahy S.C."/>
            <person name="Kelly W.J."/>
            <person name="Pacheco D.M."/>
            <person name="Li D."/>
            <person name="Altermann E."/>
            <person name="Attwood G.T."/>
        </authorList>
    </citation>
    <scope>NUCLEOTIDE SEQUENCE [LARGE SCALE GENOMIC DNA]</scope>
    <source>
        <strain evidence="6 7">SM9</strain>
    </source>
</reference>
<dbReference type="InterPro" id="IPR005537">
    <property type="entry name" value="RAMP_III_fam"/>
</dbReference>
<dbReference type="EMBL" id="CP011266">
    <property type="protein sequence ID" value="ALT68966.1"/>
    <property type="molecule type" value="Genomic_DNA"/>
</dbReference>
<dbReference type="RefSeq" id="WP_058739240.1">
    <property type="nucleotide sequence ID" value="NZ_CP011266.1"/>
</dbReference>
<evidence type="ECO:0000256" key="1">
    <source>
        <dbReference type="ARBA" id="ARBA00005772"/>
    </source>
</evidence>
<keyword evidence="3" id="KW-0694">RNA-binding</keyword>
<proteinExistence type="inferred from homology"/>
<dbReference type="AlphaFoldDB" id="A0A0U3DLX6"/>
<dbReference type="Pfam" id="PF03787">
    <property type="entry name" value="RAMPs"/>
    <property type="match status" value="1"/>
</dbReference>
<evidence type="ECO:0000256" key="3">
    <source>
        <dbReference type="ARBA" id="ARBA00022884"/>
    </source>
</evidence>
<sequence length="311" mass="36527">MLVYIKPLSTFPKLHSDRLFGAILSAISEIYDEEFLKELIDKFNENPPFLFSSAFPCVETNAGIKRFFPKIILNSELKSFNTDFLKKFKKVEYLEESIFFSCINGEITESDILNNYSDYVQMDDKFLMPKESYEIFKVKNTIRPNNAVHRLNNKTDIFYSEGLRYSENMELFFFIEFFEDNYKKVVESALRFLKDRGFGSNISTGSGHFDYRIEDLNISDLNICKKGNRFLTLSRFIPEIDEIKNIDNESCYELGFKRSRDKNGEVRKQVRFFMEGSTFNNYNEIYGSFVPVGTKAFEYGYAFPLKYKQGD</sequence>
<evidence type="ECO:0000256" key="2">
    <source>
        <dbReference type="ARBA" id="ARBA00016109"/>
    </source>
</evidence>
<dbReference type="InterPro" id="IPR005510">
    <property type="entry name" value="Csm4"/>
</dbReference>
<name>A0A0U3DLX6_9EURY</name>
<dbReference type="NCBIfam" id="TIGR01903">
    <property type="entry name" value="cas5_csm4"/>
    <property type="match status" value="1"/>
</dbReference>
<evidence type="ECO:0000256" key="4">
    <source>
        <dbReference type="ARBA" id="ARBA00023118"/>
    </source>
</evidence>
<dbReference type="OrthoDB" id="86293at2157"/>
<protein>
    <recommendedName>
        <fullName evidence="2">CRISPR system Cms protein Csm4</fullName>
    </recommendedName>
</protein>
<comment type="similarity">
    <text evidence="1">Belongs to the CRISPR-associated Csm4 family.</text>
</comment>
<feature type="domain" description="CRISPR type III-associated protein" evidence="5">
    <location>
        <begin position="10"/>
        <end position="209"/>
    </location>
</feature>
<dbReference type="KEGG" id="mmil:sm9_1183"/>
<dbReference type="GeneID" id="26736143"/>
<evidence type="ECO:0000313" key="7">
    <source>
        <dbReference type="Proteomes" id="UP000067738"/>
    </source>
</evidence>
<evidence type="ECO:0000259" key="5">
    <source>
        <dbReference type="Pfam" id="PF03787"/>
    </source>
</evidence>
<gene>
    <name evidence="6" type="ORF">sm9_1183</name>
</gene>
<dbReference type="Proteomes" id="UP000067738">
    <property type="component" value="Chromosome"/>
</dbReference>
<keyword evidence="4" id="KW-0051">Antiviral defense</keyword>